<keyword evidence="1" id="KW-0547">Nucleotide-binding</keyword>
<dbReference type="InterPro" id="IPR027417">
    <property type="entry name" value="P-loop_NTPase"/>
</dbReference>
<dbReference type="SMART" id="SM00490">
    <property type="entry name" value="HELICc"/>
    <property type="match status" value="1"/>
</dbReference>
<dbReference type="Pfam" id="PF00270">
    <property type="entry name" value="DEAD"/>
    <property type="match status" value="1"/>
</dbReference>
<dbReference type="EMBL" id="FXTU01000008">
    <property type="protein sequence ID" value="SMP31998.1"/>
    <property type="molecule type" value="Genomic_DNA"/>
</dbReference>
<protein>
    <submittedName>
        <fullName evidence="7">DEAD/DEAH box helicase</fullName>
    </submittedName>
</protein>
<evidence type="ECO:0000256" key="4">
    <source>
        <dbReference type="ARBA" id="ARBA00023235"/>
    </source>
</evidence>
<evidence type="ECO:0000259" key="5">
    <source>
        <dbReference type="PROSITE" id="PS51192"/>
    </source>
</evidence>
<keyword evidence="7" id="KW-0347">Helicase</keyword>
<dbReference type="PROSITE" id="PS51192">
    <property type="entry name" value="HELICASE_ATP_BIND_1"/>
    <property type="match status" value="1"/>
</dbReference>
<dbReference type="PANTHER" id="PTHR13710">
    <property type="entry name" value="DNA HELICASE RECQ FAMILY MEMBER"/>
    <property type="match status" value="1"/>
</dbReference>
<dbReference type="GO" id="GO:0009378">
    <property type="term" value="F:four-way junction helicase activity"/>
    <property type="evidence" value="ECO:0007669"/>
    <property type="project" value="TreeGrafter"/>
</dbReference>
<keyword evidence="3" id="KW-0238">DNA-binding</keyword>
<dbReference type="InterPro" id="IPR014001">
    <property type="entry name" value="Helicase_ATP-bd"/>
</dbReference>
<dbReference type="AlphaFoldDB" id="A0AA46AGY6"/>
<dbReference type="GO" id="GO:0005737">
    <property type="term" value="C:cytoplasm"/>
    <property type="evidence" value="ECO:0007669"/>
    <property type="project" value="TreeGrafter"/>
</dbReference>
<organism evidence="7 8">
    <name type="scientific">Laceyella tengchongensis</name>
    <dbReference type="NCBI Taxonomy" id="574699"/>
    <lineage>
        <taxon>Bacteria</taxon>
        <taxon>Bacillati</taxon>
        <taxon>Bacillota</taxon>
        <taxon>Bacilli</taxon>
        <taxon>Bacillales</taxon>
        <taxon>Thermoactinomycetaceae</taxon>
        <taxon>Laceyella</taxon>
    </lineage>
</organism>
<feature type="domain" description="Helicase ATP-binding" evidence="5">
    <location>
        <begin position="167"/>
        <end position="363"/>
    </location>
</feature>
<keyword evidence="8" id="KW-1185">Reference proteome</keyword>
<evidence type="ECO:0000313" key="7">
    <source>
        <dbReference type="EMBL" id="SMP31998.1"/>
    </source>
</evidence>
<sequence>MHNKVYHLVQEVLNGHRSIHEGISLLQRYRRKMDEIEYSRSFCAIRLFKHLDHVEKELDQTSSIYDVASLLRQFIEMYRTRVTVSSELARKLNPAIDSCGLHIDSVNEVDILDEWPDWLPEREKLDPIFQLERRRKQEQQMGDSLLYGMTGYVSYTSREQKLMIQASMNMKPGDTLLACLPTGGGKSLVGLLPSFFETKGGTLRGAIDKAGTTIVVVPTVSLALDQCRAAKDFFSRVSDTCFMPQAYVGDMKKEERSNLFQSLSEGTIPVLFTSPEALMNRGLNDVVMQAARKGFINRLVIDEAHIVVDWGIKFRTEFQLLSAWRKRLLEESKGRLKTVLLSATVTDWTAKILRELFSEPGHYTEVRSDQLRPEPTYLLDTSISEEIRYNKIVNSIHLLPKPIILYVSKKEHAKKWRDLIREKGYRSVEIFTGDVSGGERQRIVEWWNEDKIDIMIATSAFGMGVDKRDIRTIIHCCMPESINRFYQEVGRAGRDGLASLSLLSFVPQDEEVARGLMSNAVITTETLTERWDRLFSRSTKTDLSDEYWIRMSVQPSHLEGTQSGKQNQDWNESLLLLLYRHKFIDVKQVIHDENGNREILVKVLDYETINDPKLLYEAVEPYRKQERDRINKELAQMKKLIDQGNDHCFSTFFSNMYPYVERICSGCPYCWRTGSETLYMKQKTSIPYRSAISSTRTEIVGPLSNYVWGSNEVLLIGDHTQRSKPEMIAELMRQLLKANVSVFLLPPLDSDAKKRIIEQLPWEEIKLAHTILPYDEIDSWFIENEKDPIEFFLEGHMAIFYSENEAVNNHFYRWLKEYQHRTGAVVIHIAETNLWIRDEGRTLDNLVNAIPFEVDDYMKKQADSLDLKLI</sequence>
<dbReference type="Proteomes" id="UP001157946">
    <property type="component" value="Unassembled WGS sequence"/>
</dbReference>
<dbReference type="Gene3D" id="3.40.50.300">
    <property type="entry name" value="P-loop containing nucleotide triphosphate hydrolases"/>
    <property type="match status" value="2"/>
</dbReference>
<keyword evidence="7" id="KW-0378">Hydrolase</keyword>
<dbReference type="GO" id="GO:0003677">
    <property type="term" value="F:DNA binding"/>
    <property type="evidence" value="ECO:0007669"/>
    <property type="project" value="UniProtKB-KW"/>
</dbReference>
<evidence type="ECO:0000256" key="1">
    <source>
        <dbReference type="ARBA" id="ARBA00022741"/>
    </source>
</evidence>
<proteinExistence type="predicted"/>
<keyword evidence="2" id="KW-0067">ATP-binding</keyword>
<dbReference type="SUPFAM" id="SSF52540">
    <property type="entry name" value="P-loop containing nucleoside triphosphate hydrolases"/>
    <property type="match status" value="1"/>
</dbReference>
<dbReference type="GO" id="GO:0043138">
    <property type="term" value="F:3'-5' DNA helicase activity"/>
    <property type="evidence" value="ECO:0007669"/>
    <property type="project" value="TreeGrafter"/>
</dbReference>
<evidence type="ECO:0000313" key="8">
    <source>
        <dbReference type="Proteomes" id="UP001157946"/>
    </source>
</evidence>
<dbReference type="GO" id="GO:0000724">
    <property type="term" value="P:double-strand break repair via homologous recombination"/>
    <property type="evidence" value="ECO:0007669"/>
    <property type="project" value="TreeGrafter"/>
</dbReference>
<dbReference type="GO" id="GO:0005694">
    <property type="term" value="C:chromosome"/>
    <property type="evidence" value="ECO:0007669"/>
    <property type="project" value="TreeGrafter"/>
</dbReference>
<evidence type="ECO:0000259" key="6">
    <source>
        <dbReference type="PROSITE" id="PS51194"/>
    </source>
</evidence>
<accession>A0AA46AGY6</accession>
<evidence type="ECO:0000256" key="2">
    <source>
        <dbReference type="ARBA" id="ARBA00022840"/>
    </source>
</evidence>
<evidence type="ECO:0000256" key="3">
    <source>
        <dbReference type="ARBA" id="ARBA00023125"/>
    </source>
</evidence>
<dbReference type="InterPro" id="IPR011545">
    <property type="entry name" value="DEAD/DEAH_box_helicase_dom"/>
</dbReference>
<comment type="caution">
    <text evidence="7">The sequence shown here is derived from an EMBL/GenBank/DDBJ whole genome shotgun (WGS) entry which is preliminary data.</text>
</comment>
<keyword evidence="4" id="KW-0413">Isomerase</keyword>
<dbReference type="RefSeq" id="WP_284724575.1">
    <property type="nucleotide sequence ID" value="NZ_FXTU01000008.1"/>
</dbReference>
<dbReference type="PROSITE" id="PS51194">
    <property type="entry name" value="HELICASE_CTER"/>
    <property type="match status" value="1"/>
</dbReference>
<name>A0AA46AGY6_9BACL</name>
<feature type="domain" description="Helicase C-terminal" evidence="6">
    <location>
        <begin position="391"/>
        <end position="547"/>
    </location>
</feature>
<dbReference type="InterPro" id="IPR001650">
    <property type="entry name" value="Helicase_C-like"/>
</dbReference>
<dbReference type="NCBIfam" id="NF041063">
    <property type="entry name" value="DpdF"/>
    <property type="match status" value="1"/>
</dbReference>
<reference evidence="7" key="1">
    <citation type="submission" date="2017-05" db="EMBL/GenBank/DDBJ databases">
        <authorList>
            <person name="Varghese N."/>
            <person name="Submissions S."/>
        </authorList>
    </citation>
    <scope>NUCLEOTIDE SEQUENCE</scope>
    <source>
        <strain evidence="7">DSM 45262</strain>
    </source>
</reference>
<dbReference type="GO" id="GO:0005524">
    <property type="term" value="F:ATP binding"/>
    <property type="evidence" value="ECO:0007669"/>
    <property type="project" value="UniProtKB-KW"/>
</dbReference>
<gene>
    <name evidence="7" type="ORF">SAMN06265361_10877</name>
</gene>
<dbReference type="PANTHER" id="PTHR13710:SF153">
    <property type="entry name" value="RECQ-LIKE DNA HELICASE BLM"/>
    <property type="match status" value="1"/>
</dbReference>
<dbReference type="Pfam" id="PF00271">
    <property type="entry name" value="Helicase_C"/>
    <property type="match status" value="1"/>
</dbReference>
<dbReference type="SMART" id="SM00487">
    <property type="entry name" value="DEXDc"/>
    <property type="match status" value="1"/>
</dbReference>